<dbReference type="STRING" id="767817.Desgi_2710"/>
<dbReference type="Gene3D" id="3.30.300.30">
    <property type="match status" value="1"/>
</dbReference>
<evidence type="ECO:0000259" key="3">
    <source>
        <dbReference type="Pfam" id="PF00501"/>
    </source>
</evidence>
<organism evidence="5 6">
    <name type="scientific">Desulfoscipio gibsoniae DSM 7213</name>
    <dbReference type="NCBI Taxonomy" id="767817"/>
    <lineage>
        <taxon>Bacteria</taxon>
        <taxon>Bacillati</taxon>
        <taxon>Bacillota</taxon>
        <taxon>Clostridia</taxon>
        <taxon>Eubacteriales</taxon>
        <taxon>Desulfallaceae</taxon>
        <taxon>Desulfoscipio</taxon>
    </lineage>
</organism>
<dbReference type="Proteomes" id="UP000013520">
    <property type="component" value="Chromosome"/>
</dbReference>
<dbReference type="InterPro" id="IPR045851">
    <property type="entry name" value="AMP-bd_C_sf"/>
</dbReference>
<dbReference type="RefSeq" id="WP_006521845.1">
    <property type="nucleotide sequence ID" value="NC_021184.1"/>
</dbReference>
<dbReference type="Pfam" id="PF00501">
    <property type="entry name" value="AMP-binding"/>
    <property type="match status" value="1"/>
</dbReference>
<dbReference type="FunFam" id="3.30.300.30:FF:000008">
    <property type="entry name" value="2,3-dihydroxybenzoate-AMP ligase"/>
    <property type="match status" value="1"/>
</dbReference>
<keyword evidence="2 5" id="KW-0436">Ligase</keyword>
<feature type="domain" description="AMP-binding enzyme C-terminal" evidence="4">
    <location>
        <begin position="420"/>
        <end position="495"/>
    </location>
</feature>
<evidence type="ECO:0000259" key="4">
    <source>
        <dbReference type="Pfam" id="PF13193"/>
    </source>
</evidence>
<gene>
    <name evidence="5" type="ORF">Desgi_2710</name>
</gene>
<dbReference type="eggNOG" id="COG0318">
    <property type="taxonomic scope" value="Bacteria"/>
</dbReference>
<keyword evidence="6" id="KW-1185">Reference proteome</keyword>
<dbReference type="Pfam" id="PF13193">
    <property type="entry name" value="AMP-binding_C"/>
    <property type="match status" value="1"/>
</dbReference>
<dbReference type="OrthoDB" id="9778383at2"/>
<sequence length="503" mass="55934">MNLSSIVENNASWNPKATAIICTETDTKYTYEEFNKLINRFGCALQEMGVQKEDRVAIYLPNSPEFLISHFAIARIGAVAVPFNVMFKGPEIKYILNNSKAKVLIAAAKEAALNVVEVLPGIPTLERVITVGETELAGAVTFASMIESGKDELEMVDCAPSDTVSILYTSGTTGQPKGAMLTHNNFLSNARLNGTRVLHVNDQDLFYTGTPFCHVFYVLSVLGPIYAGAGIVVSERFMPDKTLESISKYRVTHYAGVPTMWIYMLNEYTPEKYDVSSWRFAQSAGASMPGEYISKIENTFRVGFCECYGSTETSSTVSFGRLGHGKVASIGPPAWGYQFKIIGDDGKELGPNEVGEIVLRGPGVFKGYWEMPEATKEVLSEDGWFKTGDLGKYDEDGYYYIVDRKKDMIICGGYNIYPREIEEVLYTHPKVFEAVVIGVPDKEKGEIPKAYIKLKQGVEAEPAEIVQFCKERMAAYKSPRQVEFVDDFPKNPTGKILKRVMRE</sequence>
<dbReference type="GO" id="GO:0016405">
    <property type="term" value="F:CoA-ligase activity"/>
    <property type="evidence" value="ECO:0007669"/>
    <property type="project" value="TreeGrafter"/>
</dbReference>
<dbReference type="InterPro" id="IPR020845">
    <property type="entry name" value="AMP-binding_CS"/>
</dbReference>
<reference evidence="5 6" key="1">
    <citation type="submission" date="2012-01" db="EMBL/GenBank/DDBJ databases">
        <title>Complete sequence of Desulfotomaculum gibsoniae DSM 7213.</title>
        <authorList>
            <consortium name="US DOE Joint Genome Institute"/>
            <person name="Lucas S."/>
            <person name="Han J."/>
            <person name="Lapidus A."/>
            <person name="Cheng J.-F."/>
            <person name="Goodwin L."/>
            <person name="Pitluck S."/>
            <person name="Peters L."/>
            <person name="Ovchinnikova G."/>
            <person name="Teshima H."/>
            <person name="Detter J.C."/>
            <person name="Han C."/>
            <person name="Tapia R."/>
            <person name="Land M."/>
            <person name="Hauser L."/>
            <person name="Kyrpides N."/>
            <person name="Ivanova N."/>
            <person name="Pagani I."/>
            <person name="Parshina S."/>
            <person name="Plugge C."/>
            <person name="Muyzer G."/>
            <person name="Kuever J."/>
            <person name="Ivanova A."/>
            <person name="Nazina T."/>
            <person name="Klenk H.-P."/>
            <person name="Brambilla E."/>
            <person name="Spring S."/>
            <person name="Stams A.F."/>
            <person name="Woyke T."/>
        </authorList>
    </citation>
    <scope>NUCLEOTIDE SEQUENCE [LARGE SCALE GENOMIC DNA]</scope>
    <source>
        <strain evidence="5 6">DSM 7213</strain>
    </source>
</reference>
<feature type="domain" description="AMP-dependent synthetase/ligase" evidence="3">
    <location>
        <begin position="8"/>
        <end position="369"/>
    </location>
</feature>
<dbReference type="PANTHER" id="PTHR24096">
    <property type="entry name" value="LONG-CHAIN-FATTY-ACID--COA LIGASE"/>
    <property type="match status" value="1"/>
</dbReference>
<dbReference type="SUPFAM" id="SSF56801">
    <property type="entry name" value="Acetyl-CoA synthetase-like"/>
    <property type="match status" value="1"/>
</dbReference>
<name>R4KHM8_9FIRM</name>
<evidence type="ECO:0000256" key="2">
    <source>
        <dbReference type="ARBA" id="ARBA00022598"/>
    </source>
</evidence>
<accession>R4KHM8</accession>
<dbReference type="CDD" id="cd05936">
    <property type="entry name" value="FC-FACS_FadD_like"/>
    <property type="match status" value="1"/>
</dbReference>
<dbReference type="PROSITE" id="PS00455">
    <property type="entry name" value="AMP_BINDING"/>
    <property type="match status" value="1"/>
</dbReference>
<dbReference type="Gene3D" id="3.40.50.12780">
    <property type="entry name" value="N-terminal domain of ligase-like"/>
    <property type="match status" value="1"/>
</dbReference>
<proteinExistence type="inferred from homology"/>
<dbReference type="KEGG" id="dgi:Desgi_2710"/>
<dbReference type="InterPro" id="IPR025110">
    <property type="entry name" value="AMP-bd_C"/>
</dbReference>
<comment type="similarity">
    <text evidence="1">Belongs to the ATP-dependent AMP-binding enzyme family.</text>
</comment>
<dbReference type="HOGENOM" id="CLU_000022_59_7_9"/>
<dbReference type="InterPro" id="IPR042099">
    <property type="entry name" value="ANL_N_sf"/>
</dbReference>
<protein>
    <submittedName>
        <fullName evidence="5">Acyl-CoA synthetase (AMP-forming)/AMP-acid ligase II</fullName>
    </submittedName>
</protein>
<evidence type="ECO:0000256" key="1">
    <source>
        <dbReference type="ARBA" id="ARBA00006432"/>
    </source>
</evidence>
<dbReference type="EMBL" id="CP003273">
    <property type="protein sequence ID" value="AGL02114.1"/>
    <property type="molecule type" value="Genomic_DNA"/>
</dbReference>
<evidence type="ECO:0000313" key="6">
    <source>
        <dbReference type="Proteomes" id="UP000013520"/>
    </source>
</evidence>
<dbReference type="InterPro" id="IPR000873">
    <property type="entry name" value="AMP-dep_synth/lig_dom"/>
</dbReference>
<dbReference type="NCBIfam" id="NF004837">
    <property type="entry name" value="PRK06187.1"/>
    <property type="match status" value="1"/>
</dbReference>
<evidence type="ECO:0000313" key="5">
    <source>
        <dbReference type="EMBL" id="AGL02114.1"/>
    </source>
</evidence>
<dbReference type="AlphaFoldDB" id="R4KHM8"/>